<sequence length="50" mass="5255">MWHSAVAGPLSLTYERLGVAGDDEHVLVVYQPEPGTPTAQRLGLLAAPAV</sequence>
<comment type="caution">
    <text evidence="2">The sequence shown here is derived from an EMBL/GenBank/DDBJ whole genome shotgun (WGS) entry which is preliminary data.</text>
</comment>
<feature type="domain" description="MmyB-like transcription regulator ligand binding" evidence="1">
    <location>
        <begin position="2"/>
        <end position="45"/>
    </location>
</feature>
<keyword evidence="3" id="KW-1185">Reference proteome</keyword>
<evidence type="ECO:0000313" key="3">
    <source>
        <dbReference type="Proteomes" id="UP001304298"/>
    </source>
</evidence>
<name>A0ABU5RAA9_9PSEU</name>
<dbReference type="InterPro" id="IPR041413">
    <property type="entry name" value="MLTR_LBD"/>
</dbReference>
<organism evidence="2 3">
    <name type="scientific">Amycolatopsis heterodermiae</name>
    <dbReference type="NCBI Taxonomy" id="3110235"/>
    <lineage>
        <taxon>Bacteria</taxon>
        <taxon>Bacillati</taxon>
        <taxon>Actinomycetota</taxon>
        <taxon>Actinomycetes</taxon>
        <taxon>Pseudonocardiales</taxon>
        <taxon>Pseudonocardiaceae</taxon>
        <taxon>Amycolatopsis</taxon>
    </lineage>
</organism>
<proteinExistence type="predicted"/>
<dbReference type="RefSeq" id="WP_323330914.1">
    <property type="nucleotide sequence ID" value="NZ_JAYFSI010000006.1"/>
</dbReference>
<protein>
    <recommendedName>
        <fullName evidence="1">MmyB-like transcription regulator ligand binding domain-containing protein</fullName>
    </recommendedName>
</protein>
<reference evidence="2 3" key="1">
    <citation type="submission" date="2023-12" db="EMBL/GenBank/DDBJ databases">
        <title>Amycolatopsis sp. V23-08.</title>
        <authorList>
            <person name="Somphong A."/>
        </authorList>
    </citation>
    <scope>NUCLEOTIDE SEQUENCE [LARGE SCALE GENOMIC DNA]</scope>
    <source>
        <strain evidence="2 3">V23-08</strain>
    </source>
</reference>
<accession>A0ABU5RAA9</accession>
<dbReference type="EMBL" id="JAYFSI010000006">
    <property type="protein sequence ID" value="MEA5363161.1"/>
    <property type="molecule type" value="Genomic_DNA"/>
</dbReference>
<evidence type="ECO:0000259" key="1">
    <source>
        <dbReference type="Pfam" id="PF17765"/>
    </source>
</evidence>
<dbReference type="Proteomes" id="UP001304298">
    <property type="component" value="Unassembled WGS sequence"/>
</dbReference>
<gene>
    <name evidence="2" type="ORF">VA596_26765</name>
</gene>
<dbReference type="Pfam" id="PF17765">
    <property type="entry name" value="MLTR_LBD"/>
    <property type="match status" value="1"/>
</dbReference>
<evidence type="ECO:0000313" key="2">
    <source>
        <dbReference type="EMBL" id="MEA5363161.1"/>
    </source>
</evidence>